<keyword evidence="2" id="KW-1185">Reference proteome</keyword>
<sequence length="541" mass="58534">MSTINMSLSASTEQPLPHLPIHQSNDKQTFRHTITYTANLLSRFPRPTSTYKESTMAPSYPSTHPTDAPMSGDGDDARAPHVVLLSSPGMGHVVPVAELARRLHAEHGFTATVFTYASSDSAAQRAVLASLPPAVGSASLPEVPLDDLVAAIETLLSVEAQRAVPALTALLADIGKASNLVAFVADLFGADTLPAARAAGVPAYLFFPSNLLMLSLMLHLPRLDAEIEGEFRDLPEPVRLPGCVAVPGADILGPLQDRSSDAYRWMLHHGERYRDADGILVNTFDAIEPGAAAVLRRQEPWRPPVYPVGPVIRRPDDGEDGTGCIEWLDAQPDRSVLFVSFGSGGALPAAQMDELARGLELSGQRFLWVVRSPTDCGADPGANYYDGSKSKDYPLQFLPFGFLERTKEVGLVVPSWAPQVRVLGHRATRAMVTHCGWNSVMESVMHGVPMIAWPLYAEQRENAVMLHEETKIALRPKVRGAQGLILGEDIAEVVNDMMNGKEGEAARMNVVKLQEAARSGLAPSGISHETLMELVSKWKNT</sequence>
<organism evidence="1 2">
    <name type="scientific">Avena sativa</name>
    <name type="common">Oat</name>
    <dbReference type="NCBI Taxonomy" id="4498"/>
    <lineage>
        <taxon>Eukaryota</taxon>
        <taxon>Viridiplantae</taxon>
        <taxon>Streptophyta</taxon>
        <taxon>Embryophyta</taxon>
        <taxon>Tracheophyta</taxon>
        <taxon>Spermatophyta</taxon>
        <taxon>Magnoliopsida</taxon>
        <taxon>Liliopsida</taxon>
        <taxon>Poales</taxon>
        <taxon>Poaceae</taxon>
        <taxon>BOP clade</taxon>
        <taxon>Pooideae</taxon>
        <taxon>Poodae</taxon>
        <taxon>Poeae</taxon>
        <taxon>Poeae Chloroplast Group 1 (Aveneae type)</taxon>
        <taxon>Aveninae</taxon>
        <taxon>Avena</taxon>
    </lineage>
</organism>
<reference evidence="1" key="1">
    <citation type="submission" date="2021-05" db="EMBL/GenBank/DDBJ databases">
        <authorList>
            <person name="Scholz U."/>
            <person name="Mascher M."/>
            <person name="Fiebig A."/>
        </authorList>
    </citation>
    <scope>NUCLEOTIDE SEQUENCE [LARGE SCALE GENOMIC DNA]</scope>
</reference>
<dbReference type="EnsemblPlants" id="AVESA.00010b.r2.2DG0386870.1">
    <property type="protein sequence ID" value="AVESA.00010b.r2.2DG0386870.1.CDS.1"/>
    <property type="gene ID" value="AVESA.00010b.r2.2DG0386870"/>
</dbReference>
<protein>
    <submittedName>
        <fullName evidence="1">Uncharacterized protein</fullName>
    </submittedName>
</protein>
<dbReference type="Proteomes" id="UP001732700">
    <property type="component" value="Chromosome 2D"/>
</dbReference>
<reference evidence="1" key="2">
    <citation type="submission" date="2025-09" db="UniProtKB">
        <authorList>
            <consortium name="EnsemblPlants"/>
        </authorList>
    </citation>
    <scope>IDENTIFICATION</scope>
</reference>
<evidence type="ECO:0000313" key="1">
    <source>
        <dbReference type="EnsemblPlants" id="AVESA.00010b.r2.2DG0386870.1.CDS.1"/>
    </source>
</evidence>
<evidence type="ECO:0000313" key="2">
    <source>
        <dbReference type="Proteomes" id="UP001732700"/>
    </source>
</evidence>
<accession>A0ACD5V792</accession>
<proteinExistence type="predicted"/>
<name>A0ACD5V792_AVESA</name>